<protein>
    <submittedName>
        <fullName evidence="2">Uncharacterized protein</fullName>
    </submittedName>
</protein>
<accession>A0A4P7MYZ1</accession>
<evidence type="ECO:0000313" key="2">
    <source>
        <dbReference type="EMBL" id="QBZ54371.1"/>
    </source>
</evidence>
<evidence type="ECO:0000313" key="3">
    <source>
        <dbReference type="Proteomes" id="UP000294847"/>
    </source>
</evidence>
<dbReference type="AlphaFoldDB" id="A0A4P7MYZ1"/>
<name>A0A4P7MYZ1_PYROR</name>
<proteinExistence type="predicted"/>
<sequence>MNRGKGENGVALSRPARTWVGTTLVGSPTPTNPQPSSPAGRWVSCIDLHMHTVRHGVKPTVGRDFEDLWHLTTRS</sequence>
<dbReference type="Proteomes" id="UP000294847">
    <property type="component" value="Chromosome 1"/>
</dbReference>
<feature type="region of interest" description="Disordered" evidence="1">
    <location>
        <begin position="1"/>
        <end position="39"/>
    </location>
</feature>
<evidence type="ECO:0000256" key="1">
    <source>
        <dbReference type="SAM" id="MobiDB-lite"/>
    </source>
</evidence>
<reference evidence="2 3" key="1">
    <citation type="journal article" date="2019" name="Mol. Biol. Evol.">
        <title>Blast fungal genomes show frequent chromosomal changes, gene gains and losses, and effector gene turnover.</title>
        <authorList>
            <person name="Gomez Luciano L.B."/>
            <person name="Jason Tsai I."/>
            <person name="Chuma I."/>
            <person name="Tosa Y."/>
            <person name="Chen Y.H."/>
            <person name="Li J.Y."/>
            <person name="Li M.Y."/>
            <person name="Jade Lu M.Y."/>
            <person name="Nakayashiki H."/>
            <person name="Li W.H."/>
        </authorList>
    </citation>
    <scope>NUCLEOTIDE SEQUENCE [LARGE SCALE GENOMIC DNA]</scope>
    <source>
        <strain evidence="2">MZ5-1-6</strain>
    </source>
</reference>
<gene>
    <name evidence="2" type="ORF">PoMZ_10069</name>
</gene>
<dbReference type="EMBL" id="CP034204">
    <property type="protein sequence ID" value="QBZ54371.1"/>
    <property type="molecule type" value="Genomic_DNA"/>
</dbReference>
<organism evidence="2 3">
    <name type="scientific">Pyricularia oryzae</name>
    <name type="common">Rice blast fungus</name>
    <name type="synonym">Magnaporthe oryzae</name>
    <dbReference type="NCBI Taxonomy" id="318829"/>
    <lineage>
        <taxon>Eukaryota</taxon>
        <taxon>Fungi</taxon>
        <taxon>Dikarya</taxon>
        <taxon>Ascomycota</taxon>
        <taxon>Pezizomycotina</taxon>
        <taxon>Sordariomycetes</taxon>
        <taxon>Sordariomycetidae</taxon>
        <taxon>Magnaporthales</taxon>
        <taxon>Pyriculariaceae</taxon>
        <taxon>Pyricularia</taxon>
    </lineage>
</organism>